<feature type="transmembrane region" description="Helical" evidence="1">
    <location>
        <begin position="56"/>
        <end position="75"/>
    </location>
</feature>
<keyword evidence="3" id="KW-1185">Reference proteome</keyword>
<evidence type="ECO:0000313" key="3">
    <source>
        <dbReference type="Proteomes" id="UP000184310"/>
    </source>
</evidence>
<keyword evidence="1" id="KW-1133">Transmembrane helix</keyword>
<feature type="transmembrane region" description="Helical" evidence="1">
    <location>
        <begin position="6"/>
        <end position="26"/>
    </location>
</feature>
<reference evidence="2 3" key="1">
    <citation type="submission" date="2016-11" db="EMBL/GenBank/DDBJ databases">
        <authorList>
            <person name="Jaros S."/>
            <person name="Januszkiewicz K."/>
            <person name="Wedrychowicz H."/>
        </authorList>
    </citation>
    <scope>NUCLEOTIDE SEQUENCE [LARGE SCALE GENOMIC DNA]</scope>
    <source>
        <strain evidence="2 3">DSM 21758</strain>
    </source>
</reference>
<proteinExistence type="predicted"/>
<accession>A0A1M6PGI6</accession>
<dbReference type="Proteomes" id="UP000184310">
    <property type="component" value="Unassembled WGS sequence"/>
</dbReference>
<keyword evidence="1" id="KW-0812">Transmembrane</keyword>
<evidence type="ECO:0000313" key="2">
    <source>
        <dbReference type="EMBL" id="SHK06997.1"/>
    </source>
</evidence>
<feature type="transmembrane region" description="Helical" evidence="1">
    <location>
        <begin position="81"/>
        <end position="101"/>
    </location>
</feature>
<evidence type="ECO:0000256" key="1">
    <source>
        <dbReference type="SAM" id="Phobius"/>
    </source>
</evidence>
<gene>
    <name evidence="2" type="ORF">SAMN02745163_03148</name>
</gene>
<protein>
    <submittedName>
        <fullName evidence="2">Uncharacterized protein</fullName>
    </submittedName>
</protein>
<sequence>MFNYFITLLINLLSIGITIFLIFNLINVKSQINALKSKCEENYGKTFYCNYNKSQFIWCIVFCILLSVNSIFIIMDSILHSLTHSSITSFFSLLCLSIVIFSQRKFCITEKGILPVSIFKGFLKQDFIPWNTTYSYEFNTSTFNRSLVIYYIKNSKKEKISSILSKRDLKIVQPLITDLYPKETK</sequence>
<dbReference type="AlphaFoldDB" id="A0A1M6PGI6"/>
<organism evidence="2 3">
    <name type="scientific">Clostridium cavendishii DSM 21758</name>
    <dbReference type="NCBI Taxonomy" id="1121302"/>
    <lineage>
        <taxon>Bacteria</taxon>
        <taxon>Bacillati</taxon>
        <taxon>Bacillota</taxon>
        <taxon>Clostridia</taxon>
        <taxon>Eubacteriales</taxon>
        <taxon>Clostridiaceae</taxon>
        <taxon>Clostridium</taxon>
    </lineage>
</organism>
<name>A0A1M6PGI6_9CLOT</name>
<keyword evidence="1" id="KW-0472">Membrane</keyword>
<dbReference type="RefSeq" id="WP_072989882.1">
    <property type="nucleotide sequence ID" value="NZ_FQZB01000013.1"/>
</dbReference>
<dbReference type="EMBL" id="FQZB01000013">
    <property type="protein sequence ID" value="SHK06997.1"/>
    <property type="molecule type" value="Genomic_DNA"/>
</dbReference>